<dbReference type="AlphaFoldDB" id="A0A133KA56"/>
<reference evidence="2" key="1">
    <citation type="submission" date="2016-01" db="EMBL/GenBank/DDBJ databases">
        <authorList>
            <person name="Mitreva M."/>
            <person name="Pepin K.H."/>
            <person name="Mihindukulasuriya K.A."/>
            <person name="Fulton R."/>
            <person name="Fronick C."/>
            <person name="O'Laughlin M."/>
            <person name="Miner T."/>
            <person name="Herter B."/>
            <person name="Rosa B.A."/>
            <person name="Cordes M."/>
            <person name="Tomlinson C."/>
            <person name="Wollam A."/>
            <person name="Palsikar V.B."/>
            <person name="Mardis E.R."/>
            <person name="Wilson R.K."/>
        </authorList>
    </citation>
    <scope>NUCLEOTIDE SEQUENCE [LARGE SCALE GENOMIC DNA]</scope>
    <source>
        <strain evidence="2">GED7749B</strain>
    </source>
</reference>
<comment type="caution">
    <text evidence="1">The sequence shown here is derived from an EMBL/GenBank/DDBJ whole genome shotgun (WGS) entry which is preliminary data.</text>
</comment>
<dbReference type="PATRIC" id="fig|1398.22.peg.3822"/>
<proteinExistence type="predicted"/>
<accession>A0A133KA56</accession>
<evidence type="ECO:0000313" key="1">
    <source>
        <dbReference type="EMBL" id="KWZ76448.1"/>
    </source>
</evidence>
<protein>
    <submittedName>
        <fullName evidence="1">Uncharacterized protein</fullName>
    </submittedName>
</protein>
<organism evidence="1 2">
    <name type="scientific">Heyndrickxia coagulans</name>
    <name type="common">Weizmannia coagulans</name>
    <dbReference type="NCBI Taxonomy" id="1398"/>
    <lineage>
        <taxon>Bacteria</taxon>
        <taxon>Bacillati</taxon>
        <taxon>Bacillota</taxon>
        <taxon>Bacilli</taxon>
        <taxon>Bacillales</taxon>
        <taxon>Bacillaceae</taxon>
        <taxon>Heyndrickxia</taxon>
    </lineage>
</organism>
<sequence length="53" mass="6219">MAPDIKQNQQTREKKFRLHPITSILKRIITLLFLFTLSLNREVHVMIKATTKG</sequence>
<evidence type="ECO:0000313" key="2">
    <source>
        <dbReference type="Proteomes" id="UP000070376"/>
    </source>
</evidence>
<name>A0A133KA56_HEYCO</name>
<gene>
    <name evidence="1" type="ORF">HMPREF3213_03818</name>
</gene>
<dbReference type="Proteomes" id="UP000070376">
    <property type="component" value="Unassembled WGS sequence"/>
</dbReference>
<dbReference type="EMBL" id="LRPN01000204">
    <property type="protein sequence ID" value="KWZ76448.1"/>
    <property type="molecule type" value="Genomic_DNA"/>
</dbReference>